<dbReference type="EMBL" id="UINC01121616">
    <property type="protein sequence ID" value="SVC96906.1"/>
    <property type="molecule type" value="Genomic_DNA"/>
</dbReference>
<reference evidence="1" key="1">
    <citation type="submission" date="2018-05" db="EMBL/GenBank/DDBJ databases">
        <authorList>
            <person name="Lanie J.A."/>
            <person name="Ng W.-L."/>
            <person name="Kazmierczak K.M."/>
            <person name="Andrzejewski T.M."/>
            <person name="Davidsen T.M."/>
            <person name="Wayne K.J."/>
            <person name="Tettelin H."/>
            <person name="Glass J.I."/>
            <person name="Rusch D."/>
            <person name="Podicherti R."/>
            <person name="Tsui H.-C.T."/>
            <person name="Winkler M.E."/>
        </authorList>
    </citation>
    <scope>NUCLEOTIDE SEQUENCE</scope>
</reference>
<proteinExistence type="predicted"/>
<sequence>MSVSPEDHNKITSTEGVEDALEHLEQKFRKILDPLYSDLRSLHFRLLELEEHSKHQDS</sequence>
<protein>
    <submittedName>
        <fullName evidence="1">Uncharacterized protein</fullName>
    </submittedName>
</protein>
<accession>A0A382RGZ4</accession>
<name>A0A382RGZ4_9ZZZZ</name>
<organism evidence="1">
    <name type="scientific">marine metagenome</name>
    <dbReference type="NCBI Taxonomy" id="408172"/>
    <lineage>
        <taxon>unclassified sequences</taxon>
        <taxon>metagenomes</taxon>
        <taxon>ecological metagenomes</taxon>
    </lineage>
</organism>
<evidence type="ECO:0000313" key="1">
    <source>
        <dbReference type="EMBL" id="SVC96906.1"/>
    </source>
</evidence>
<gene>
    <name evidence="1" type="ORF">METZ01_LOCUS349760</name>
</gene>
<dbReference type="AlphaFoldDB" id="A0A382RGZ4"/>